<evidence type="ECO:0000313" key="1">
    <source>
        <dbReference type="EMBL" id="MLV99443.1"/>
    </source>
</evidence>
<protein>
    <submittedName>
        <fullName evidence="1">AsnC family protein</fullName>
    </submittedName>
</protein>
<dbReference type="EMBL" id="RVIJ01000002">
    <property type="protein sequence ID" value="MLV99443.1"/>
    <property type="molecule type" value="Genomic_DNA"/>
</dbReference>
<proteinExistence type="predicted"/>
<name>A0A403MSC4_SALER</name>
<dbReference type="Proteomes" id="UP000885392">
    <property type="component" value="Unassembled WGS sequence"/>
</dbReference>
<reference evidence="1" key="1">
    <citation type="submission" date="2018-10" db="EMBL/GenBank/DDBJ databases">
        <authorList>
            <consortium name="PulseNet: The National Subtyping Network for Foodborne Disease Surveillance"/>
            <person name="Tarr C.L."/>
            <person name="Trees E."/>
            <person name="Katz L.S."/>
            <person name="Carleton-Romer H.A."/>
            <person name="Stroika S."/>
            <person name="Kucerova Z."/>
            <person name="Roache K.F."/>
            <person name="Sabol A.L."/>
            <person name="Besser J."/>
            <person name="Gerner-Smidt P."/>
        </authorList>
    </citation>
    <scope>NUCLEOTIDE SEQUENCE [LARGE SCALE GENOMIC DNA]</scope>
    <source>
        <strain evidence="1">PNUSAS038541</strain>
    </source>
</reference>
<gene>
    <name evidence="1" type="ORF">EAK82_03915</name>
</gene>
<sequence>MMTLKPMGTPGKSPAHVRPWTAEDDELLISLYPSMTNAQIGRALDRSTGAISMRVSLLHESGQLAYKKNRLTPEKRRFIRDNRHTMTIREVAAVLGIPCSTVHRTKRVMGVSYRKYGDMHPLTKYPDSDVDFIRQLHDEYNLAFREIGKKFDISDRYCRSLYTDRHTAIDAIARECLPR</sequence>
<comment type="caution">
    <text evidence="1">The sequence shown here is derived from an EMBL/GenBank/DDBJ whole genome shotgun (WGS) entry which is preliminary data.</text>
</comment>
<accession>A0A403MSC4</accession>
<organism evidence="1">
    <name type="scientific">Salmonella enterica</name>
    <name type="common">Salmonella choleraesuis</name>
    <dbReference type="NCBI Taxonomy" id="28901"/>
    <lineage>
        <taxon>Bacteria</taxon>
        <taxon>Pseudomonadati</taxon>
        <taxon>Pseudomonadota</taxon>
        <taxon>Gammaproteobacteria</taxon>
        <taxon>Enterobacterales</taxon>
        <taxon>Enterobacteriaceae</taxon>
        <taxon>Salmonella</taxon>
    </lineage>
</organism>
<dbReference type="AlphaFoldDB" id="A0A403MSC4"/>